<name>A0A834J8W5_VESVU</name>
<gene>
    <name evidence="1" type="ORF">HZH66_012353</name>
</gene>
<keyword evidence="2" id="KW-1185">Reference proteome</keyword>
<comment type="caution">
    <text evidence="1">The sequence shown here is derived from an EMBL/GenBank/DDBJ whole genome shotgun (WGS) entry which is preliminary data.</text>
</comment>
<dbReference type="AlphaFoldDB" id="A0A834J8W5"/>
<dbReference type="EMBL" id="JACSEA010000016">
    <property type="protein sequence ID" value="KAF7384103.1"/>
    <property type="molecule type" value="Genomic_DNA"/>
</dbReference>
<proteinExistence type="predicted"/>
<dbReference type="Proteomes" id="UP000614350">
    <property type="component" value="Unassembled WGS sequence"/>
</dbReference>
<sequence>MEISRKYRGSERGAAGYEERLPTRWRRTLGGWKAEEGVYVKRTTLIKFSRDTPCLSEKVPPSENFEERLIFCERLSVGRKGDAERPSKKNTWIEEERSRETPFRPAFVYEQSPKHEEVRGKKFTDETVKKRGIGQYRTQLISIAQLPTDFLPLRLLTLVLSKYSLENAESLEWNKTELITFSCEIFYDDRI</sequence>
<protein>
    <submittedName>
        <fullName evidence="1">Uncharacterized protein</fullName>
    </submittedName>
</protein>
<evidence type="ECO:0000313" key="2">
    <source>
        <dbReference type="Proteomes" id="UP000614350"/>
    </source>
</evidence>
<reference evidence="1" key="1">
    <citation type="journal article" date="2020" name="G3 (Bethesda)">
        <title>High-Quality Assemblies for Three Invasive Social Wasps from the &lt;i&gt;Vespula&lt;/i&gt; Genus.</title>
        <authorList>
            <person name="Harrop T.W.R."/>
            <person name="Guhlin J."/>
            <person name="McLaughlin G.M."/>
            <person name="Permina E."/>
            <person name="Stockwell P."/>
            <person name="Gilligan J."/>
            <person name="Le Lec M.F."/>
            <person name="Gruber M.A.M."/>
            <person name="Quinn O."/>
            <person name="Lovegrove M."/>
            <person name="Duncan E.J."/>
            <person name="Remnant E.J."/>
            <person name="Van Eeckhoven J."/>
            <person name="Graham B."/>
            <person name="Knapp R.A."/>
            <person name="Langford K.W."/>
            <person name="Kronenberg Z."/>
            <person name="Press M.O."/>
            <person name="Eacker S.M."/>
            <person name="Wilson-Rankin E.E."/>
            <person name="Purcell J."/>
            <person name="Lester P.J."/>
            <person name="Dearden P.K."/>
        </authorList>
    </citation>
    <scope>NUCLEOTIDE SEQUENCE</scope>
    <source>
        <strain evidence="1">Marl-1</strain>
    </source>
</reference>
<organism evidence="1 2">
    <name type="scientific">Vespula vulgaris</name>
    <name type="common">Yellow jacket</name>
    <name type="synonym">Wasp</name>
    <dbReference type="NCBI Taxonomy" id="7454"/>
    <lineage>
        <taxon>Eukaryota</taxon>
        <taxon>Metazoa</taxon>
        <taxon>Ecdysozoa</taxon>
        <taxon>Arthropoda</taxon>
        <taxon>Hexapoda</taxon>
        <taxon>Insecta</taxon>
        <taxon>Pterygota</taxon>
        <taxon>Neoptera</taxon>
        <taxon>Endopterygota</taxon>
        <taxon>Hymenoptera</taxon>
        <taxon>Apocrita</taxon>
        <taxon>Aculeata</taxon>
        <taxon>Vespoidea</taxon>
        <taxon>Vespidae</taxon>
        <taxon>Vespinae</taxon>
        <taxon>Vespula</taxon>
    </lineage>
</organism>
<evidence type="ECO:0000313" key="1">
    <source>
        <dbReference type="EMBL" id="KAF7384103.1"/>
    </source>
</evidence>
<accession>A0A834J8W5</accession>